<accession>A0ABR9W8L1</accession>
<dbReference type="CDD" id="cd04301">
    <property type="entry name" value="NAT_SF"/>
    <property type="match status" value="1"/>
</dbReference>
<dbReference type="EMBL" id="JACYGY010000001">
    <property type="protein sequence ID" value="MBE9461795.1"/>
    <property type="molecule type" value="Genomic_DNA"/>
</dbReference>
<evidence type="ECO:0000313" key="2">
    <source>
        <dbReference type="EMBL" id="MBE9461795.1"/>
    </source>
</evidence>
<protein>
    <submittedName>
        <fullName evidence="2">GNAT family N-acetyltransferase</fullName>
    </submittedName>
</protein>
<dbReference type="Proteomes" id="UP000634134">
    <property type="component" value="Unassembled WGS sequence"/>
</dbReference>
<dbReference type="InterPro" id="IPR000182">
    <property type="entry name" value="GNAT_dom"/>
</dbReference>
<dbReference type="InterPro" id="IPR016181">
    <property type="entry name" value="Acyl_CoA_acyltransferase"/>
</dbReference>
<keyword evidence="3" id="KW-1185">Reference proteome</keyword>
<evidence type="ECO:0000313" key="3">
    <source>
        <dbReference type="Proteomes" id="UP000634134"/>
    </source>
</evidence>
<feature type="domain" description="N-acetyltransferase" evidence="1">
    <location>
        <begin position="10"/>
        <end position="166"/>
    </location>
</feature>
<dbReference type="PROSITE" id="PS51186">
    <property type="entry name" value="GNAT"/>
    <property type="match status" value="1"/>
</dbReference>
<gene>
    <name evidence="2" type="ORF">IEE83_07860</name>
</gene>
<reference evidence="3" key="1">
    <citation type="submission" date="2023-07" db="EMBL/GenBank/DDBJ databases">
        <title>Dyadobacter sp. nov 'subterranea' isolated from contaminted grondwater.</title>
        <authorList>
            <person name="Szabo I."/>
            <person name="Al-Omari J."/>
            <person name="Szerdahelyi S.G."/>
            <person name="Rado J."/>
        </authorList>
    </citation>
    <scope>NUCLEOTIDE SEQUENCE [LARGE SCALE GENOMIC DNA]</scope>
    <source>
        <strain evidence="3">UP-52</strain>
    </source>
</reference>
<proteinExistence type="predicted"/>
<dbReference type="Pfam" id="PF00583">
    <property type="entry name" value="Acetyltransf_1"/>
    <property type="match status" value="1"/>
</dbReference>
<organism evidence="2 3">
    <name type="scientific">Dyadobacter subterraneus</name>
    <dbReference type="NCBI Taxonomy" id="2773304"/>
    <lineage>
        <taxon>Bacteria</taxon>
        <taxon>Pseudomonadati</taxon>
        <taxon>Bacteroidota</taxon>
        <taxon>Cytophagia</taxon>
        <taxon>Cytophagales</taxon>
        <taxon>Spirosomataceae</taxon>
        <taxon>Dyadobacter</taxon>
    </lineage>
</organism>
<name>A0ABR9W8L1_9BACT</name>
<dbReference type="SUPFAM" id="SSF55729">
    <property type="entry name" value="Acyl-CoA N-acyltransferases (Nat)"/>
    <property type="match status" value="1"/>
</dbReference>
<dbReference type="Gene3D" id="3.40.630.30">
    <property type="match status" value="1"/>
</dbReference>
<dbReference type="RefSeq" id="WP_194120051.1">
    <property type="nucleotide sequence ID" value="NZ_JACYGY010000001.1"/>
</dbReference>
<comment type="caution">
    <text evidence="2">The sequence shown here is derived from an EMBL/GenBank/DDBJ whole genome shotgun (WGS) entry which is preliminary data.</text>
</comment>
<evidence type="ECO:0000259" key="1">
    <source>
        <dbReference type="PROSITE" id="PS51186"/>
    </source>
</evidence>
<sequence length="167" mass="19518">MDLSLTNTSIRLRKIEENDKSVLLEIYAGTRKEEMERVPHWTDLMKKEFLKQQFNAQHIHYQNNYPGADFWILEKNKKPIGRLYVSERYNNSTIRIIDITLLPAFRGKGLGTGILKDLIQKASESGIPLSIHVESFNPAKQLYERLGFKKISETNGVYHLMEWKHTI</sequence>